<comment type="catalytic activity">
    <reaction evidence="12">
        <text>hydrogen sulfide + 3 NADP(+) + 3 H2O = sulfite + 3 NADPH + 4 H(+)</text>
        <dbReference type="Rhea" id="RHEA:13801"/>
        <dbReference type="ChEBI" id="CHEBI:15377"/>
        <dbReference type="ChEBI" id="CHEBI:15378"/>
        <dbReference type="ChEBI" id="CHEBI:17359"/>
        <dbReference type="ChEBI" id="CHEBI:29919"/>
        <dbReference type="ChEBI" id="CHEBI:57783"/>
        <dbReference type="ChEBI" id="CHEBI:58349"/>
        <dbReference type="EC" id="1.8.1.2"/>
    </reaction>
</comment>
<dbReference type="GO" id="GO:0010181">
    <property type="term" value="F:FMN binding"/>
    <property type="evidence" value="ECO:0007669"/>
    <property type="project" value="TreeGrafter"/>
</dbReference>
<dbReference type="PROSITE" id="PS51384">
    <property type="entry name" value="FAD_FR"/>
    <property type="match status" value="1"/>
</dbReference>
<evidence type="ECO:0000256" key="13">
    <source>
        <dbReference type="ARBA" id="ARBA00059320"/>
    </source>
</evidence>
<name>M5FS91_DACPD</name>
<dbReference type="FunFam" id="3.40.50.80:FF:000033">
    <property type="entry name" value="Sulfite reductase (NADPH) flavoprotein alpha-component"/>
    <property type="match status" value="1"/>
</dbReference>
<dbReference type="InterPro" id="IPR002869">
    <property type="entry name" value="Pyrv_flavodox_OxRed_cen"/>
</dbReference>
<dbReference type="GO" id="GO:0005829">
    <property type="term" value="C:cytosol"/>
    <property type="evidence" value="ECO:0007669"/>
    <property type="project" value="TreeGrafter"/>
</dbReference>
<dbReference type="RefSeq" id="XP_040627128.1">
    <property type="nucleotide sequence ID" value="XM_040773151.1"/>
</dbReference>
<evidence type="ECO:0000256" key="11">
    <source>
        <dbReference type="ARBA" id="ARBA00023002"/>
    </source>
</evidence>
<gene>
    <name evidence="15" type="ORF">DACRYDRAFT_23203</name>
</gene>
<proteinExistence type="predicted"/>
<comment type="cofactor">
    <cofactor evidence="2">
        <name>FAD</name>
        <dbReference type="ChEBI" id="CHEBI:57692"/>
    </cofactor>
</comment>
<evidence type="ECO:0000256" key="9">
    <source>
        <dbReference type="ARBA" id="ARBA00022857"/>
    </source>
</evidence>
<evidence type="ECO:0000256" key="4">
    <source>
        <dbReference type="ARBA" id="ARBA00012604"/>
    </source>
</evidence>
<dbReference type="InterPro" id="IPR017938">
    <property type="entry name" value="Riboflavin_synthase-like_b-brl"/>
</dbReference>
<evidence type="ECO:0000256" key="5">
    <source>
        <dbReference type="ARBA" id="ARBA00022448"/>
    </source>
</evidence>
<dbReference type="Pfam" id="PF00667">
    <property type="entry name" value="FAD_binding_1"/>
    <property type="match status" value="1"/>
</dbReference>
<dbReference type="Pfam" id="PF00175">
    <property type="entry name" value="NAD_binding_1"/>
    <property type="match status" value="1"/>
</dbReference>
<dbReference type="InterPro" id="IPR023173">
    <property type="entry name" value="NADPH_Cyt_P450_Rdtase_alpha"/>
</dbReference>
<keyword evidence="5" id="KW-0813">Transport</keyword>
<dbReference type="InterPro" id="IPR017927">
    <property type="entry name" value="FAD-bd_FR_type"/>
</dbReference>
<keyword evidence="16" id="KW-1185">Reference proteome</keyword>
<evidence type="ECO:0000256" key="3">
    <source>
        <dbReference type="ARBA" id="ARBA00004774"/>
    </source>
</evidence>
<comment type="pathway">
    <text evidence="3">Sulfur metabolism; hydrogen sulfide biosynthesis; hydrogen sulfide from sulfite (NADPH route): step 1/1.</text>
</comment>
<dbReference type="SUPFAM" id="SSF52343">
    <property type="entry name" value="Ferredoxin reductase-like, C-terminal NADP-linked domain"/>
    <property type="match status" value="1"/>
</dbReference>
<dbReference type="SUPFAM" id="SSF63380">
    <property type="entry name" value="Riboflavin synthase domain-like"/>
    <property type="match status" value="1"/>
</dbReference>
<keyword evidence="6" id="KW-0285">Flavoprotein</keyword>
<accession>M5FS91</accession>
<dbReference type="PANTHER" id="PTHR19384">
    <property type="entry name" value="NITRIC OXIDE SYNTHASE-RELATED"/>
    <property type="match status" value="1"/>
</dbReference>
<dbReference type="Gene3D" id="1.20.990.10">
    <property type="entry name" value="NADPH-cytochrome p450 Reductase, Chain A, domain 3"/>
    <property type="match status" value="1"/>
</dbReference>
<dbReference type="Gene3D" id="3.40.920.10">
    <property type="entry name" value="Pyruvate-ferredoxin oxidoreductase, PFOR, domain III"/>
    <property type="match status" value="1"/>
</dbReference>
<comment type="function">
    <text evidence="13">This enzyme catalyzes the 6-electron reduction of sulfite to sulfide. This is one of several activities required for the biosynthesis of L-cysteine from sulfate.</text>
</comment>
<keyword evidence="9" id="KW-0521">NADP</keyword>
<dbReference type="Gene3D" id="3.40.50.970">
    <property type="match status" value="1"/>
</dbReference>
<feature type="domain" description="FAD-binding FR-type" evidence="14">
    <location>
        <begin position="692"/>
        <end position="924"/>
    </location>
</feature>
<dbReference type="Gene3D" id="3.40.50.920">
    <property type="match status" value="1"/>
</dbReference>
<dbReference type="EMBL" id="JH795867">
    <property type="protein sequence ID" value="EJU00231.1"/>
    <property type="molecule type" value="Genomic_DNA"/>
</dbReference>
<evidence type="ECO:0000259" key="14">
    <source>
        <dbReference type="PROSITE" id="PS51384"/>
    </source>
</evidence>
<dbReference type="CDD" id="cd06207">
    <property type="entry name" value="CyPoR_like"/>
    <property type="match status" value="1"/>
</dbReference>
<keyword evidence="10" id="KW-0249">Electron transport</keyword>
<protein>
    <recommendedName>
        <fullName evidence="4">assimilatory sulfite reductase (NADPH)</fullName>
        <ecNumber evidence="4">1.8.1.2</ecNumber>
    </recommendedName>
</protein>
<evidence type="ECO:0000256" key="7">
    <source>
        <dbReference type="ARBA" id="ARBA00022643"/>
    </source>
</evidence>
<dbReference type="AlphaFoldDB" id="M5FS91"/>
<dbReference type="InterPro" id="IPR001709">
    <property type="entry name" value="Flavoprot_Pyr_Nucl_cyt_Rdtase"/>
</dbReference>
<keyword evidence="8" id="KW-0274">FAD</keyword>
<dbReference type="FunFam" id="1.20.990.10:FF:000010">
    <property type="entry name" value="Sulfite reductase [NADPH] flavoprotein component"/>
    <property type="match status" value="1"/>
</dbReference>
<evidence type="ECO:0000256" key="12">
    <source>
        <dbReference type="ARBA" id="ARBA00052219"/>
    </source>
</evidence>
<dbReference type="InterPro" id="IPR009014">
    <property type="entry name" value="Transketo_C/PFOR_II"/>
</dbReference>
<keyword evidence="11" id="KW-0560">Oxidoreductase</keyword>
<dbReference type="PANTHER" id="PTHR19384:SF109">
    <property type="entry name" value="SULFITE REDUCTASE [NADPH] FLAVOPROTEIN COMPONENT"/>
    <property type="match status" value="1"/>
</dbReference>
<dbReference type="STRING" id="1858805.M5FS91"/>
<dbReference type="OrthoDB" id="1856718at2759"/>
<dbReference type="InterPro" id="IPR039261">
    <property type="entry name" value="FNR_nucleotide-bd"/>
</dbReference>
<evidence type="ECO:0000256" key="1">
    <source>
        <dbReference type="ARBA" id="ARBA00001917"/>
    </source>
</evidence>
<evidence type="ECO:0000256" key="8">
    <source>
        <dbReference type="ARBA" id="ARBA00022827"/>
    </source>
</evidence>
<evidence type="ECO:0000256" key="2">
    <source>
        <dbReference type="ARBA" id="ARBA00001974"/>
    </source>
</evidence>
<reference evidence="15 16" key="1">
    <citation type="journal article" date="2012" name="Science">
        <title>The Paleozoic origin of enzymatic lignin decomposition reconstructed from 31 fungal genomes.</title>
        <authorList>
            <person name="Floudas D."/>
            <person name="Binder M."/>
            <person name="Riley R."/>
            <person name="Barry K."/>
            <person name="Blanchette R.A."/>
            <person name="Henrissat B."/>
            <person name="Martinez A.T."/>
            <person name="Otillar R."/>
            <person name="Spatafora J.W."/>
            <person name="Yadav J.S."/>
            <person name="Aerts A."/>
            <person name="Benoit I."/>
            <person name="Boyd A."/>
            <person name="Carlson A."/>
            <person name="Copeland A."/>
            <person name="Coutinho P.M."/>
            <person name="de Vries R.P."/>
            <person name="Ferreira P."/>
            <person name="Findley K."/>
            <person name="Foster B."/>
            <person name="Gaskell J."/>
            <person name="Glotzer D."/>
            <person name="Gorecki P."/>
            <person name="Heitman J."/>
            <person name="Hesse C."/>
            <person name="Hori C."/>
            <person name="Igarashi K."/>
            <person name="Jurgens J.A."/>
            <person name="Kallen N."/>
            <person name="Kersten P."/>
            <person name="Kohler A."/>
            <person name="Kuees U."/>
            <person name="Kumar T.K.A."/>
            <person name="Kuo A."/>
            <person name="LaButti K."/>
            <person name="Larrondo L.F."/>
            <person name="Lindquist E."/>
            <person name="Ling A."/>
            <person name="Lombard V."/>
            <person name="Lucas S."/>
            <person name="Lundell T."/>
            <person name="Martin R."/>
            <person name="McLaughlin D.J."/>
            <person name="Morgenstern I."/>
            <person name="Morin E."/>
            <person name="Murat C."/>
            <person name="Nagy L.G."/>
            <person name="Nolan M."/>
            <person name="Ohm R.A."/>
            <person name="Patyshakuliyeva A."/>
            <person name="Rokas A."/>
            <person name="Ruiz-Duenas F.J."/>
            <person name="Sabat G."/>
            <person name="Salamov A."/>
            <person name="Samejima M."/>
            <person name="Schmutz J."/>
            <person name="Slot J.C."/>
            <person name="St John F."/>
            <person name="Stenlid J."/>
            <person name="Sun H."/>
            <person name="Sun S."/>
            <person name="Syed K."/>
            <person name="Tsang A."/>
            <person name="Wiebenga A."/>
            <person name="Young D."/>
            <person name="Pisabarro A."/>
            <person name="Eastwood D.C."/>
            <person name="Martin F."/>
            <person name="Cullen D."/>
            <person name="Grigoriev I.V."/>
            <person name="Hibbett D.S."/>
        </authorList>
    </citation>
    <scope>NUCLEOTIDE SEQUENCE [LARGE SCALE GENOMIC DNA]</scope>
    <source>
        <strain evidence="15 16">DJM-731 SS1</strain>
    </source>
</reference>
<evidence type="ECO:0000313" key="15">
    <source>
        <dbReference type="EMBL" id="EJU00231.1"/>
    </source>
</evidence>
<dbReference type="Proteomes" id="UP000030653">
    <property type="component" value="Unassembled WGS sequence"/>
</dbReference>
<dbReference type="GeneID" id="63688213"/>
<dbReference type="OMA" id="VFHMELS"/>
<dbReference type="InterPro" id="IPR003097">
    <property type="entry name" value="CysJ-like_FAD-binding"/>
</dbReference>
<dbReference type="Gene3D" id="3.40.50.80">
    <property type="entry name" value="Nucleotide-binding domain of ferredoxin-NADP reductase (FNR) module"/>
    <property type="match status" value="1"/>
</dbReference>
<dbReference type="PRINTS" id="PR00371">
    <property type="entry name" value="FPNCR"/>
</dbReference>
<dbReference type="EC" id="1.8.1.2" evidence="4"/>
<evidence type="ECO:0000313" key="16">
    <source>
        <dbReference type="Proteomes" id="UP000030653"/>
    </source>
</evidence>
<dbReference type="InterPro" id="IPR001433">
    <property type="entry name" value="OxRdtase_FAD/NAD-bd"/>
</dbReference>
<keyword evidence="7" id="KW-0288">FMN</keyword>
<dbReference type="GO" id="GO:0050660">
    <property type="term" value="F:flavin adenine dinucleotide binding"/>
    <property type="evidence" value="ECO:0007669"/>
    <property type="project" value="TreeGrafter"/>
</dbReference>
<dbReference type="GO" id="GO:0004783">
    <property type="term" value="F:sulfite reductase (NADPH) activity"/>
    <property type="evidence" value="ECO:0007669"/>
    <property type="project" value="UniProtKB-EC"/>
</dbReference>
<evidence type="ECO:0000256" key="6">
    <source>
        <dbReference type="ARBA" id="ARBA00022630"/>
    </source>
</evidence>
<organism evidence="15 16">
    <name type="scientific">Dacryopinax primogenitus (strain DJM 731)</name>
    <name type="common">Brown rot fungus</name>
    <dbReference type="NCBI Taxonomy" id="1858805"/>
    <lineage>
        <taxon>Eukaryota</taxon>
        <taxon>Fungi</taxon>
        <taxon>Dikarya</taxon>
        <taxon>Basidiomycota</taxon>
        <taxon>Agaricomycotina</taxon>
        <taxon>Dacrymycetes</taxon>
        <taxon>Dacrymycetales</taxon>
        <taxon>Dacrymycetaceae</taxon>
        <taxon>Dacryopinax</taxon>
    </lineage>
</organism>
<dbReference type="Gene3D" id="2.40.30.10">
    <property type="entry name" value="Translation factors"/>
    <property type="match status" value="1"/>
</dbReference>
<dbReference type="SUPFAM" id="SSF52922">
    <property type="entry name" value="TK C-terminal domain-like"/>
    <property type="match status" value="1"/>
</dbReference>
<dbReference type="HOGENOM" id="CLU_003662_0_0_1"/>
<dbReference type="SUPFAM" id="SSF53323">
    <property type="entry name" value="Pyruvate-ferredoxin oxidoreductase, PFOR, domain III"/>
    <property type="match status" value="1"/>
</dbReference>
<comment type="cofactor">
    <cofactor evidence="1">
        <name>FMN</name>
        <dbReference type="ChEBI" id="CHEBI:58210"/>
    </cofactor>
</comment>
<sequence length="1079" mass="116410">MSGSNGSTPPLSAVTTLAPPSPFPITSAEPWSSTPLLQPSLPLPFNLTATKSKSATSLPTTAAHAIEALASSLSSHVFVYDDALGSGFGQESLTWGMEGKAAKGWEMQARPGAGLVLLGRLGSPLGGSTSAASQGGVLTAFVGPQGLGLMSQTLAQLPASGEGGKLVLQVPGLSPLPSGAFTPSLYSLTPALSGVPTDSENLAVILSSTPKESVALAAAAYSVKQHIVHVFDHSSARELTALPAPKPLGGDLSLATAFDRLGVKYFDYFGDACAEYVLVCLNTPLAHALKAFLAQTPRVGLLVIRVLRPWDEVTFLSALPNSARHLHVIDHVADTFDRGILYDDVLGTVLSGSGLTHSAVHKVGLLPEKLVEHTSRPAQLIARLYPALPAPASVHAQAQAQAKKLAFYTAPNSTLQETIAHTFLLSSSVSTRLLSAIDAFSHVGGVALHRMLLHRASEDLASVELPVDNLFPIEQDSADFVAVADASLLKTHAVLSSAHPDAQVLINTSWSAEELAASLPPATLAQVEAKHPHLYTFDLRKAADSLIALDAGKEEAQEELETVLQLVAFLRLYLVGAGGETAVDKVVRAIYGSFVAGVALPDVLKAAWGNLHEIVLPKYEPEEKKTNENPLKYFEFNTIAAASVPAAKPAPVPRVSSWHEAAKLLMFRESTLVPSTTDTTEQPTALRPETEERTYLVKCTVNRRLTPVTYDRNVFHLEFDSTGTGLKYAVGEALGIHGWNDEQEVADFCKWYGLDPDQVISVPLPEGSRGARHTRTIFQTLQQVVDLFGKPPKGFYAALALLAKDRPDAMALRFISSAEGASMFKKLSEFDTVTFADVLRMYPSAHPSIEQLVELVGFIKPRHYSIASSQAVVGNRVDLLVVTVDWATPSGPIRYGQCTRYLAALKEGQKVTVSIRPSVMKLPPSDRQPIIMAGLGTGAAPFRAFMQHRAWQKSHGIEVGPLIYYFGSRHRSKEYLYGEEIEAYLRDGVITHAGLAFSRDTNKKVYIQHKMQNDGKMLNTMLAGEDEGVFYLCGPTWPVPDVYEALVKSLVHHGEKKRTEAEEYLEALKEDERYVLEVY</sequence>
<evidence type="ECO:0000256" key="10">
    <source>
        <dbReference type="ARBA" id="ARBA00022982"/>
    </source>
</evidence>